<keyword evidence="1" id="KW-0812">Transmembrane</keyword>
<keyword evidence="1" id="KW-1133">Transmembrane helix</keyword>
<dbReference type="OrthoDB" id="10326751at2759"/>
<evidence type="ECO:0000313" key="2">
    <source>
        <dbReference type="EMBL" id="CAE7472488.1"/>
    </source>
</evidence>
<dbReference type="EMBL" id="CAJNDS010002434">
    <property type="protein sequence ID" value="CAE7472488.1"/>
    <property type="molecule type" value="Genomic_DNA"/>
</dbReference>
<keyword evidence="3" id="KW-1185">Reference proteome</keyword>
<proteinExistence type="predicted"/>
<feature type="transmembrane region" description="Helical" evidence="1">
    <location>
        <begin position="6"/>
        <end position="29"/>
    </location>
</feature>
<evidence type="ECO:0000256" key="1">
    <source>
        <dbReference type="SAM" id="Phobius"/>
    </source>
</evidence>
<organism evidence="2 3">
    <name type="scientific">Symbiodinium natans</name>
    <dbReference type="NCBI Taxonomy" id="878477"/>
    <lineage>
        <taxon>Eukaryota</taxon>
        <taxon>Sar</taxon>
        <taxon>Alveolata</taxon>
        <taxon>Dinophyceae</taxon>
        <taxon>Suessiales</taxon>
        <taxon>Symbiodiniaceae</taxon>
        <taxon>Symbiodinium</taxon>
    </lineage>
</organism>
<keyword evidence="1" id="KW-0472">Membrane</keyword>
<dbReference type="Proteomes" id="UP000604046">
    <property type="component" value="Unassembled WGS sequence"/>
</dbReference>
<reference evidence="2" key="1">
    <citation type="submission" date="2021-02" db="EMBL/GenBank/DDBJ databases">
        <authorList>
            <person name="Dougan E. K."/>
            <person name="Rhodes N."/>
            <person name="Thang M."/>
            <person name="Chan C."/>
        </authorList>
    </citation>
    <scope>NUCLEOTIDE SEQUENCE</scope>
</reference>
<comment type="caution">
    <text evidence="2">The sequence shown here is derived from an EMBL/GenBank/DDBJ whole genome shotgun (WGS) entry which is preliminary data.</text>
</comment>
<name>A0A812SBY8_9DINO</name>
<accession>A0A812SBY8</accession>
<gene>
    <name evidence="2" type="ORF">SNAT2548_LOCUS26541</name>
</gene>
<sequence>MDMESQPMLGMALGGLVLICGVISVWQCFKWLTGPKRTPAPLLADTELTEGDPVHGDQPTSLWMGGTGPARELMSGTSAGFTQF</sequence>
<dbReference type="AlphaFoldDB" id="A0A812SBY8"/>
<evidence type="ECO:0000313" key="3">
    <source>
        <dbReference type="Proteomes" id="UP000604046"/>
    </source>
</evidence>
<protein>
    <submittedName>
        <fullName evidence="2">Uncharacterized protein</fullName>
    </submittedName>
</protein>